<reference evidence="2 3" key="1">
    <citation type="submission" date="2022-01" db="EMBL/GenBank/DDBJ databases">
        <title>A chromosomal length assembly of Cordylochernes scorpioides.</title>
        <authorList>
            <person name="Zeh D."/>
            <person name="Zeh J."/>
        </authorList>
    </citation>
    <scope>NUCLEOTIDE SEQUENCE [LARGE SCALE GENOMIC DNA]</scope>
    <source>
        <strain evidence="2">IN4F17</strain>
        <tissue evidence="2">Whole Body</tissue>
    </source>
</reference>
<dbReference type="Proteomes" id="UP001235939">
    <property type="component" value="Chromosome 02"/>
</dbReference>
<evidence type="ECO:0008006" key="4">
    <source>
        <dbReference type="Google" id="ProtNLM"/>
    </source>
</evidence>
<accession>A0ABY6K4K0</accession>
<keyword evidence="3" id="KW-1185">Reference proteome</keyword>
<sequence>MPPLLRRIHPRDRRHTQTAHGQGSHQNLKHFYRRFLVENILTGDSEALKIKLDVLQASRLCKKALDQVTSETIKHCFKKAGFVKKEDEENADDIIADTMPSVDGWEDVISNPTISYDDFLNVDDDVAVCDEITDADIIAEVLNHNIEKQDGDEASGDEDESSVAGEMNVPCDAEATNYIMQLRHFFESKNDVSPSIFHSLNMLESFVLTERLNSRKQAKISDFFGKN</sequence>
<gene>
    <name evidence="2" type="ORF">LAZ67_2005430</name>
</gene>
<feature type="compositionally biased region" description="Basic residues" evidence="1">
    <location>
        <begin position="1"/>
        <end position="17"/>
    </location>
</feature>
<proteinExistence type="predicted"/>
<organism evidence="2 3">
    <name type="scientific">Cordylochernes scorpioides</name>
    <dbReference type="NCBI Taxonomy" id="51811"/>
    <lineage>
        <taxon>Eukaryota</taxon>
        <taxon>Metazoa</taxon>
        <taxon>Ecdysozoa</taxon>
        <taxon>Arthropoda</taxon>
        <taxon>Chelicerata</taxon>
        <taxon>Arachnida</taxon>
        <taxon>Pseudoscorpiones</taxon>
        <taxon>Cheliferoidea</taxon>
        <taxon>Chernetidae</taxon>
        <taxon>Cordylochernes</taxon>
    </lineage>
</organism>
<feature type="region of interest" description="Disordered" evidence="1">
    <location>
        <begin position="1"/>
        <end position="25"/>
    </location>
</feature>
<evidence type="ECO:0000256" key="1">
    <source>
        <dbReference type="SAM" id="MobiDB-lite"/>
    </source>
</evidence>
<evidence type="ECO:0000313" key="3">
    <source>
        <dbReference type="Proteomes" id="UP001235939"/>
    </source>
</evidence>
<name>A0ABY6K4K0_9ARAC</name>
<evidence type="ECO:0000313" key="2">
    <source>
        <dbReference type="EMBL" id="UYV63723.1"/>
    </source>
</evidence>
<dbReference type="EMBL" id="CP092864">
    <property type="protein sequence ID" value="UYV63723.1"/>
    <property type="molecule type" value="Genomic_DNA"/>
</dbReference>
<protein>
    <recommendedName>
        <fullName evidence="4">DDE-1 domain-containing protein</fullName>
    </recommendedName>
</protein>